<reference evidence="2" key="1">
    <citation type="submission" date="2016-10" db="EMBL/GenBank/DDBJ databases">
        <authorList>
            <person name="Varghese N."/>
            <person name="Submissions S."/>
        </authorList>
    </citation>
    <scope>NUCLEOTIDE SEQUENCE [LARGE SCALE GENOMIC DNA]</scope>
    <source>
        <strain evidence="2">DSM 9751</strain>
    </source>
</reference>
<protein>
    <submittedName>
        <fullName evidence="1">Uncharacterized protein</fullName>
    </submittedName>
</protein>
<evidence type="ECO:0000313" key="2">
    <source>
        <dbReference type="Proteomes" id="UP000198982"/>
    </source>
</evidence>
<gene>
    <name evidence="1" type="ORF">SAMN05216178_2774</name>
</gene>
<accession>A0A1H4NA14</accession>
<name>A0A1H4NA14_9PSED</name>
<keyword evidence="2" id="KW-1185">Reference proteome</keyword>
<sequence>MAKIEVLSGDFLQGAGEYRHGTFRLKTVFNSAGVEVKASAFKSLEIATQSPVANKDAFGYGVAGAMLLGPVGAIAGYLMAGTENEVTFIGTLKDGRQLMAATDSNTYKDISRHVLN</sequence>
<evidence type="ECO:0000313" key="1">
    <source>
        <dbReference type="EMBL" id="SEB92270.1"/>
    </source>
</evidence>
<dbReference type="Proteomes" id="UP000198982">
    <property type="component" value="Unassembled WGS sequence"/>
</dbReference>
<proteinExistence type="predicted"/>
<dbReference type="RefSeq" id="WP_092314346.1">
    <property type="nucleotide sequence ID" value="NZ_FNTJ01000001.1"/>
</dbReference>
<dbReference type="EMBL" id="FNTJ01000001">
    <property type="protein sequence ID" value="SEB92270.1"/>
    <property type="molecule type" value="Genomic_DNA"/>
</dbReference>
<dbReference type="AlphaFoldDB" id="A0A1H4NA14"/>
<organism evidence="1 2">
    <name type="scientific">Pseudomonas saponiphila</name>
    <dbReference type="NCBI Taxonomy" id="556534"/>
    <lineage>
        <taxon>Bacteria</taxon>
        <taxon>Pseudomonadati</taxon>
        <taxon>Pseudomonadota</taxon>
        <taxon>Gammaproteobacteria</taxon>
        <taxon>Pseudomonadales</taxon>
        <taxon>Pseudomonadaceae</taxon>
        <taxon>Pseudomonas</taxon>
    </lineage>
</organism>